<dbReference type="InterPro" id="IPR003010">
    <property type="entry name" value="C-N_Hydrolase"/>
</dbReference>
<dbReference type="AlphaFoldDB" id="A0A840IBS0"/>
<dbReference type="PROSITE" id="PS50263">
    <property type="entry name" value="CN_HYDROLASE"/>
    <property type="match status" value="1"/>
</dbReference>
<proteinExistence type="predicted"/>
<accession>A0A840IBS0</accession>
<dbReference type="CDD" id="cd07197">
    <property type="entry name" value="nitrilase"/>
    <property type="match status" value="1"/>
</dbReference>
<evidence type="ECO:0000259" key="2">
    <source>
        <dbReference type="PROSITE" id="PS50263"/>
    </source>
</evidence>
<dbReference type="EC" id="3.5.1.49" evidence="3"/>
<dbReference type="InterPro" id="IPR050345">
    <property type="entry name" value="Aliph_Amidase/BUP"/>
</dbReference>
<evidence type="ECO:0000313" key="3">
    <source>
        <dbReference type="EMBL" id="MBB4661380.1"/>
    </source>
</evidence>
<dbReference type="RefSeq" id="WP_183339497.1">
    <property type="nucleotide sequence ID" value="NZ_JACHNU010000001.1"/>
</dbReference>
<sequence>MNRIIGIAAVQVAPVAYDVEATFRSFEQHVRQLAASVPSAVLHVFPEFYLPALGSYDEPAPSGWASAVAEPIPGPTTERVAELAREVGKWIVPGSLVERAGDALHNTTVVIGPDGELVAAYRKLFPWMPHENSVPGDRYVTFDVPRVGRFGLAICYDGWVPEISRTLAWMGAEVILQPTYTRSIDREQELVLARANAIANQLYVVNPNIGGLFGTGRSTIIDPEGRVLAQGASGEEYLSAFLDLDLVATVREHGTAGLNQLWKQLRDFPPPFPPALESYAAGEIMRDLGPLRAPAARPCAPPTRA</sequence>
<dbReference type="PANTHER" id="PTHR43674:SF2">
    <property type="entry name" value="BETA-UREIDOPROPIONASE"/>
    <property type="match status" value="1"/>
</dbReference>
<organism evidence="3 4">
    <name type="scientific">Conexibacter arvalis</name>
    <dbReference type="NCBI Taxonomy" id="912552"/>
    <lineage>
        <taxon>Bacteria</taxon>
        <taxon>Bacillati</taxon>
        <taxon>Actinomycetota</taxon>
        <taxon>Thermoleophilia</taxon>
        <taxon>Solirubrobacterales</taxon>
        <taxon>Conexibacteraceae</taxon>
        <taxon>Conexibacter</taxon>
    </lineage>
</organism>
<feature type="domain" description="CN hydrolase" evidence="2">
    <location>
        <begin position="5"/>
        <end position="244"/>
    </location>
</feature>
<comment type="caution">
    <text evidence="3">The sequence shown here is derived from an EMBL/GenBank/DDBJ whole genome shotgun (WGS) entry which is preliminary data.</text>
</comment>
<reference evidence="3 4" key="1">
    <citation type="submission" date="2020-08" db="EMBL/GenBank/DDBJ databases">
        <title>Genomic Encyclopedia of Archaeal and Bacterial Type Strains, Phase II (KMG-II): from individual species to whole genera.</title>
        <authorList>
            <person name="Goeker M."/>
        </authorList>
    </citation>
    <scope>NUCLEOTIDE SEQUENCE [LARGE SCALE GENOMIC DNA]</scope>
    <source>
        <strain evidence="3 4">DSM 23288</strain>
    </source>
</reference>
<evidence type="ECO:0000313" key="4">
    <source>
        <dbReference type="Proteomes" id="UP000585272"/>
    </source>
</evidence>
<gene>
    <name evidence="3" type="ORF">BDZ31_000953</name>
</gene>
<dbReference type="GO" id="GO:0004328">
    <property type="term" value="F:formamidase activity"/>
    <property type="evidence" value="ECO:0007669"/>
    <property type="project" value="UniProtKB-EC"/>
</dbReference>
<name>A0A840IBS0_9ACTN</name>
<dbReference type="Proteomes" id="UP000585272">
    <property type="component" value="Unassembled WGS sequence"/>
</dbReference>
<dbReference type="Gene3D" id="3.60.110.10">
    <property type="entry name" value="Carbon-nitrogen hydrolase"/>
    <property type="match status" value="1"/>
</dbReference>
<keyword evidence="4" id="KW-1185">Reference proteome</keyword>
<dbReference type="PANTHER" id="PTHR43674">
    <property type="entry name" value="NITRILASE C965.09-RELATED"/>
    <property type="match status" value="1"/>
</dbReference>
<evidence type="ECO:0000256" key="1">
    <source>
        <dbReference type="ARBA" id="ARBA00022801"/>
    </source>
</evidence>
<dbReference type="SUPFAM" id="SSF56317">
    <property type="entry name" value="Carbon-nitrogen hydrolase"/>
    <property type="match status" value="1"/>
</dbReference>
<dbReference type="EMBL" id="JACHNU010000001">
    <property type="protein sequence ID" value="MBB4661380.1"/>
    <property type="molecule type" value="Genomic_DNA"/>
</dbReference>
<dbReference type="Pfam" id="PF00795">
    <property type="entry name" value="CN_hydrolase"/>
    <property type="match status" value="1"/>
</dbReference>
<dbReference type="InterPro" id="IPR036526">
    <property type="entry name" value="C-N_Hydrolase_sf"/>
</dbReference>
<protein>
    <submittedName>
        <fullName evidence="3">Formamidase</fullName>
        <ecNumber evidence="3">3.5.1.49</ecNumber>
    </submittedName>
</protein>
<keyword evidence="1 3" id="KW-0378">Hydrolase</keyword>